<proteinExistence type="inferred from homology"/>
<dbReference type="PANTHER" id="PTHR30069">
    <property type="entry name" value="TONB-DEPENDENT OUTER MEMBRANE RECEPTOR"/>
    <property type="match status" value="1"/>
</dbReference>
<keyword evidence="2" id="KW-0472">Membrane</keyword>
<protein>
    <submittedName>
        <fullName evidence="4">TonB-dependent receptor</fullName>
    </submittedName>
</protein>
<feature type="domain" description="TonB-dependent receptor plug" evidence="3">
    <location>
        <begin position="126"/>
        <end position="250"/>
    </location>
</feature>
<evidence type="ECO:0000256" key="2">
    <source>
        <dbReference type="PROSITE-ProRule" id="PRU01360"/>
    </source>
</evidence>
<keyword evidence="2" id="KW-0998">Cell outer membrane</keyword>
<reference evidence="4 5" key="1">
    <citation type="submission" date="2022-02" db="EMBL/GenBank/DDBJ databases">
        <authorList>
            <person name="Min J."/>
        </authorList>
    </citation>
    <scope>NUCLEOTIDE SEQUENCE [LARGE SCALE GENOMIC DNA]</scope>
    <source>
        <strain evidence="4 5">GR10-1</strain>
    </source>
</reference>
<comment type="caution">
    <text evidence="4">The sequence shown here is derived from an EMBL/GenBank/DDBJ whole genome shotgun (WGS) entry which is preliminary data.</text>
</comment>
<dbReference type="InterPro" id="IPR012910">
    <property type="entry name" value="Plug_dom"/>
</dbReference>
<dbReference type="InterPro" id="IPR037066">
    <property type="entry name" value="Plug_dom_sf"/>
</dbReference>
<evidence type="ECO:0000259" key="3">
    <source>
        <dbReference type="Pfam" id="PF07715"/>
    </source>
</evidence>
<comment type="similarity">
    <text evidence="2">Belongs to the TonB-dependent receptor family.</text>
</comment>
<organism evidence="4 5">
    <name type="scientific">Niabella ginsengisoli</name>
    <dbReference type="NCBI Taxonomy" id="522298"/>
    <lineage>
        <taxon>Bacteria</taxon>
        <taxon>Pseudomonadati</taxon>
        <taxon>Bacteroidota</taxon>
        <taxon>Chitinophagia</taxon>
        <taxon>Chitinophagales</taxon>
        <taxon>Chitinophagaceae</taxon>
        <taxon>Niabella</taxon>
    </lineage>
</organism>
<dbReference type="Proteomes" id="UP001202248">
    <property type="component" value="Unassembled WGS sequence"/>
</dbReference>
<dbReference type="InterPro" id="IPR039426">
    <property type="entry name" value="TonB-dep_rcpt-like"/>
</dbReference>
<comment type="subcellular location">
    <subcellularLocation>
        <location evidence="2">Cell outer membrane</location>
        <topology evidence="2">Multi-pass membrane protein</topology>
    </subcellularLocation>
</comment>
<keyword evidence="5" id="KW-1185">Reference proteome</keyword>
<keyword evidence="4" id="KW-0675">Receptor</keyword>
<dbReference type="EMBL" id="JAKWBL010000004">
    <property type="protein sequence ID" value="MCH5599686.1"/>
    <property type="molecule type" value="Genomic_DNA"/>
</dbReference>
<sequence length="257" mass="27409">MAFLNKPSSLLPKKWLFTAFLMLLGFITFAQQRTVTGTVKDAKTKQPLALISVQVEASSRGTATNDNGVFSIQVNTGETITFSGVGYATTQLIMDDKTSFDIELAPGEGELENVQVSTALGIKRKPRELGYAITTLENEDLTNALSNNWTDALSGKVAGLNLIRSNSGPDGSSKIILRGENNLTGENEALIVVDGVVINNGSARRSANSSDVAYGVGSDNMPADYGSAMNDINPEDIESVTVLKGPGAAAFIWRSWR</sequence>
<dbReference type="PROSITE" id="PS52016">
    <property type="entry name" value="TONB_DEPENDENT_REC_3"/>
    <property type="match status" value="1"/>
</dbReference>
<evidence type="ECO:0000256" key="1">
    <source>
        <dbReference type="ARBA" id="ARBA00022729"/>
    </source>
</evidence>
<accession>A0ABS9SMR8</accession>
<dbReference type="Gene3D" id="2.170.130.10">
    <property type="entry name" value="TonB-dependent receptor, plug domain"/>
    <property type="match status" value="1"/>
</dbReference>
<dbReference type="PANTHER" id="PTHR30069:SF29">
    <property type="entry name" value="HEMOGLOBIN AND HEMOGLOBIN-HAPTOGLOBIN-BINDING PROTEIN 1-RELATED"/>
    <property type="match status" value="1"/>
</dbReference>
<dbReference type="Gene3D" id="2.60.40.1120">
    <property type="entry name" value="Carboxypeptidase-like, regulatory domain"/>
    <property type="match status" value="1"/>
</dbReference>
<dbReference type="InterPro" id="IPR008969">
    <property type="entry name" value="CarboxyPept-like_regulatory"/>
</dbReference>
<keyword evidence="2" id="KW-0812">Transmembrane</keyword>
<dbReference type="SUPFAM" id="SSF49464">
    <property type="entry name" value="Carboxypeptidase regulatory domain-like"/>
    <property type="match status" value="1"/>
</dbReference>
<dbReference type="Pfam" id="PF13715">
    <property type="entry name" value="CarbopepD_reg_2"/>
    <property type="match status" value="1"/>
</dbReference>
<dbReference type="RefSeq" id="WP_240831722.1">
    <property type="nucleotide sequence ID" value="NZ_JAKWBL010000004.1"/>
</dbReference>
<keyword evidence="1" id="KW-0732">Signal</keyword>
<dbReference type="Pfam" id="PF07715">
    <property type="entry name" value="Plug"/>
    <property type="match status" value="1"/>
</dbReference>
<evidence type="ECO:0000313" key="4">
    <source>
        <dbReference type="EMBL" id="MCH5599686.1"/>
    </source>
</evidence>
<gene>
    <name evidence="4" type="ORF">MKP09_18100</name>
</gene>
<evidence type="ECO:0000313" key="5">
    <source>
        <dbReference type="Proteomes" id="UP001202248"/>
    </source>
</evidence>
<keyword evidence="2" id="KW-1134">Transmembrane beta strand</keyword>
<keyword evidence="2" id="KW-0813">Transport</keyword>
<dbReference type="SUPFAM" id="SSF56935">
    <property type="entry name" value="Porins"/>
    <property type="match status" value="1"/>
</dbReference>
<name>A0ABS9SMR8_9BACT</name>